<protein>
    <recommendedName>
        <fullName evidence="4">F-box domain-containing protein</fullName>
    </recommendedName>
</protein>
<proteinExistence type="predicted"/>
<dbReference type="HOGENOM" id="CLU_542968_0_0_1"/>
<reference evidence="2 3" key="1">
    <citation type="submission" date="2014-04" db="EMBL/GenBank/DDBJ databases">
        <title>Evolutionary Origins and Diversification of the Mycorrhizal Mutualists.</title>
        <authorList>
            <consortium name="DOE Joint Genome Institute"/>
            <consortium name="Mycorrhizal Genomics Consortium"/>
            <person name="Kohler A."/>
            <person name="Kuo A."/>
            <person name="Nagy L.G."/>
            <person name="Floudas D."/>
            <person name="Copeland A."/>
            <person name="Barry K.W."/>
            <person name="Cichocki N."/>
            <person name="Veneault-Fourrey C."/>
            <person name="LaButti K."/>
            <person name="Lindquist E.A."/>
            <person name="Lipzen A."/>
            <person name="Lundell T."/>
            <person name="Morin E."/>
            <person name="Murat C."/>
            <person name="Riley R."/>
            <person name="Ohm R."/>
            <person name="Sun H."/>
            <person name="Tunlid A."/>
            <person name="Henrissat B."/>
            <person name="Grigoriev I.V."/>
            <person name="Hibbett D.S."/>
            <person name="Martin F."/>
        </authorList>
    </citation>
    <scope>NUCLEOTIDE SEQUENCE [LARGE SCALE GENOMIC DNA]</scope>
    <source>
        <strain evidence="2 3">FD-317 M1</strain>
    </source>
</reference>
<dbReference type="OrthoDB" id="2833188at2759"/>
<accession>A0A0D0CIJ0</accession>
<sequence length="502" mass="56273">MTELISVRQMGPRPTLPLELLYNIIDICASSPSSSSFKLLKTLRLVSRSLNRHARKHLWRHLTLPSPKAILLDRNQQDFSFLVHGLASVQDIRTCTKSLTINAYPPEVLSPFLHCMLDSKSFGALECVSIHGYDTRVANAPKWQVLADFLRASGGSSSLSLKTVKLSSMRMKAMEFLAFIERAGLSGVRECVLDVINTTVDDSWDDYKREPREEEVEEFLERRIGRQLGLDNRVDRDGDEGDGEGVRERKGREYREEQEHHAHEPGLESSRSITLNRPALTSLYLNRITNLPNPAFFKALFGDSSHSLLGISSWPSGGAKFSNKAESFGEGGLRKLTLCVSSYPLVPLGHFGEVISGCAGTVRELEIRNWQDVSQEDAPLLTKFVNVTDLSFGLYYGGTRMNSTMRASLELAFEQIKKMSSASSSKLKRTRFIFEMCTSGQRKEVEAEVARIFERWISGSGECSEVARCSYWTGAKENGYHHGGRSIELVEEIGRLVQSFET</sequence>
<organism evidence="2 3">
    <name type="scientific">Collybiopsis luxurians FD-317 M1</name>
    <dbReference type="NCBI Taxonomy" id="944289"/>
    <lineage>
        <taxon>Eukaryota</taxon>
        <taxon>Fungi</taxon>
        <taxon>Dikarya</taxon>
        <taxon>Basidiomycota</taxon>
        <taxon>Agaricomycotina</taxon>
        <taxon>Agaricomycetes</taxon>
        <taxon>Agaricomycetidae</taxon>
        <taxon>Agaricales</taxon>
        <taxon>Marasmiineae</taxon>
        <taxon>Omphalotaceae</taxon>
        <taxon>Collybiopsis</taxon>
        <taxon>Collybiopsis luxurians</taxon>
    </lineage>
</organism>
<evidence type="ECO:0000256" key="1">
    <source>
        <dbReference type="SAM" id="MobiDB-lite"/>
    </source>
</evidence>
<name>A0A0D0CIJ0_9AGAR</name>
<feature type="region of interest" description="Disordered" evidence="1">
    <location>
        <begin position="231"/>
        <end position="271"/>
    </location>
</feature>
<dbReference type="EMBL" id="KN834787">
    <property type="protein sequence ID" value="KIK58117.1"/>
    <property type="molecule type" value="Genomic_DNA"/>
</dbReference>
<gene>
    <name evidence="2" type="ORF">GYMLUDRAFT_45669</name>
</gene>
<dbReference type="Proteomes" id="UP000053593">
    <property type="component" value="Unassembled WGS sequence"/>
</dbReference>
<evidence type="ECO:0000313" key="2">
    <source>
        <dbReference type="EMBL" id="KIK58117.1"/>
    </source>
</evidence>
<keyword evidence="3" id="KW-1185">Reference proteome</keyword>
<dbReference type="AlphaFoldDB" id="A0A0D0CIJ0"/>
<evidence type="ECO:0008006" key="4">
    <source>
        <dbReference type="Google" id="ProtNLM"/>
    </source>
</evidence>
<feature type="compositionally biased region" description="Basic and acidic residues" evidence="1">
    <location>
        <begin position="244"/>
        <end position="266"/>
    </location>
</feature>
<evidence type="ECO:0000313" key="3">
    <source>
        <dbReference type="Proteomes" id="UP000053593"/>
    </source>
</evidence>